<accession>A0A8X6UP24</accession>
<proteinExistence type="predicted"/>
<organism evidence="2 3">
    <name type="scientific">Trichonephila clavipes</name>
    <name type="common">Golden silk orbweaver</name>
    <name type="synonym">Nephila clavipes</name>
    <dbReference type="NCBI Taxonomy" id="2585209"/>
    <lineage>
        <taxon>Eukaryota</taxon>
        <taxon>Metazoa</taxon>
        <taxon>Ecdysozoa</taxon>
        <taxon>Arthropoda</taxon>
        <taxon>Chelicerata</taxon>
        <taxon>Arachnida</taxon>
        <taxon>Araneae</taxon>
        <taxon>Araneomorphae</taxon>
        <taxon>Entelegynae</taxon>
        <taxon>Araneoidea</taxon>
        <taxon>Nephilidae</taxon>
        <taxon>Trichonephila</taxon>
    </lineage>
</organism>
<dbReference type="EMBL" id="BMAU01021013">
    <property type="protein sequence ID" value="GFX86671.1"/>
    <property type="molecule type" value="Genomic_DNA"/>
</dbReference>
<feature type="region of interest" description="Disordered" evidence="1">
    <location>
        <begin position="1"/>
        <end position="25"/>
    </location>
</feature>
<keyword evidence="3" id="KW-1185">Reference proteome</keyword>
<evidence type="ECO:0000313" key="2">
    <source>
        <dbReference type="EMBL" id="GFX86671.1"/>
    </source>
</evidence>
<dbReference type="Proteomes" id="UP000887159">
    <property type="component" value="Unassembled WGS sequence"/>
</dbReference>
<name>A0A8X6UP24_TRICX</name>
<sequence length="85" mass="9607">MILLSQSRERNETPTEGEAMGQGPVGPCLNTSLHEKCLSQIVWSVSPPRRHISLADAFCNRRMKEMALVEQRMNNEFFCWLGKGG</sequence>
<evidence type="ECO:0000256" key="1">
    <source>
        <dbReference type="SAM" id="MobiDB-lite"/>
    </source>
</evidence>
<dbReference type="AlphaFoldDB" id="A0A8X6UP24"/>
<protein>
    <submittedName>
        <fullName evidence="2">Uncharacterized protein</fullName>
    </submittedName>
</protein>
<comment type="caution">
    <text evidence="2">The sequence shown here is derived from an EMBL/GenBank/DDBJ whole genome shotgun (WGS) entry which is preliminary data.</text>
</comment>
<evidence type="ECO:0000313" key="3">
    <source>
        <dbReference type="Proteomes" id="UP000887159"/>
    </source>
</evidence>
<gene>
    <name evidence="2" type="ORF">TNCV_1408701</name>
</gene>
<reference evidence="2" key="1">
    <citation type="submission" date="2020-08" db="EMBL/GenBank/DDBJ databases">
        <title>Multicomponent nature underlies the extraordinary mechanical properties of spider dragline silk.</title>
        <authorList>
            <person name="Kono N."/>
            <person name="Nakamura H."/>
            <person name="Mori M."/>
            <person name="Yoshida Y."/>
            <person name="Ohtoshi R."/>
            <person name="Malay A.D."/>
            <person name="Moran D.A.P."/>
            <person name="Tomita M."/>
            <person name="Numata K."/>
            <person name="Arakawa K."/>
        </authorList>
    </citation>
    <scope>NUCLEOTIDE SEQUENCE</scope>
</reference>